<keyword evidence="6 8" id="KW-1133">Transmembrane helix</keyword>
<feature type="transmembrane region" description="Helical" evidence="8">
    <location>
        <begin position="279"/>
        <end position="300"/>
    </location>
</feature>
<keyword evidence="5 8" id="KW-0812">Transmembrane</keyword>
<evidence type="ECO:0000313" key="11">
    <source>
        <dbReference type="Proteomes" id="UP000322981"/>
    </source>
</evidence>
<dbReference type="InterPro" id="IPR050297">
    <property type="entry name" value="LipidA_mod_glycosyltrf_83"/>
</dbReference>
<gene>
    <name evidence="10" type="ORF">F2Q65_11770</name>
</gene>
<evidence type="ECO:0000256" key="4">
    <source>
        <dbReference type="ARBA" id="ARBA00022679"/>
    </source>
</evidence>
<evidence type="ECO:0000256" key="1">
    <source>
        <dbReference type="ARBA" id="ARBA00004651"/>
    </source>
</evidence>
<feature type="domain" description="Glycosyltransferase RgtA/B/C/D-like" evidence="9">
    <location>
        <begin position="54"/>
        <end position="215"/>
    </location>
</feature>
<keyword evidence="3" id="KW-0328">Glycosyltransferase</keyword>
<reference evidence="10 11" key="1">
    <citation type="submission" date="2019-09" db="EMBL/GenBank/DDBJ databases">
        <title>Whole-genome sequence of the purple sulfur bacterium Thiohalocapsa marina DSM 19078.</title>
        <authorList>
            <person name="Kyndt J.A."/>
            <person name="Meyer T.E."/>
        </authorList>
    </citation>
    <scope>NUCLEOTIDE SEQUENCE [LARGE SCALE GENOMIC DNA]</scope>
    <source>
        <strain evidence="10 11">DSM 19078</strain>
    </source>
</reference>
<dbReference type="GO" id="GO:0005886">
    <property type="term" value="C:plasma membrane"/>
    <property type="evidence" value="ECO:0007669"/>
    <property type="project" value="UniProtKB-SubCell"/>
</dbReference>
<keyword evidence="11" id="KW-1185">Reference proteome</keyword>
<evidence type="ECO:0000256" key="7">
    <source>
        <dbReference type="ARBA" id="ARBA00023136"/>
    </source>
</evidence>
<dbReference type="AlphaFoldDB" id="A0A5M8FNC4"/>
<keyword evidence="7 8" id="KW-0472">Membrane</keyword>
<dbReference type="EMBL" id="VWXX01000017">
    <property type="protein sequence ID" value="KAA6184641.1"/>
    <property type="molecule type" value="Genomic_DNA"/>
</dbReference>
<dbReference type="PANTHER" id="PTHR33908">
    <property type="entry name" value="MANNOSYLTRANSFERASE YKCB-RELATED"/>
    <property type="match status" value="1"/>
</dbReference>
<dbReference type="GO" id="GO:0016763">
    <property type="term" value="F:pentosyltransferase activity"/>
    <property type="evidence" value="ECO:0007669"/>
    <property type="project" value="TreeGrafter"/>
</dbReference>
<dbReference type="RefSeq" id="WP_150093599.1">
    <property type="nucleotide sequence ID" value="NZ_VWXX01000017.1"/>
</dbReference>
<feature type="transmembrane region" description="Helical" evidence="8">
    <location>
        <begin position="306"/>
        <end position="324"/>
    </location>
</feature>
<evidence type="ECO:0000256" key="6">
    <source>
        <dbReference type="ARBA" id="ARBA00022989"/>
    </source>
</evidence>
<evidence type="ECO:0000256" key="5">
    <source>
        <dbReference type="ARBA" id="ARBA00022692"/>
    </source>
</evidence>
<keyword evidence="4 10" id="KW-0808">Transferase</keyword>
<dbReference type="Pfam" id="PF13231">
    <property type="entry name" value="PMT_2"/>
    <property type="match status" value="1"/>
</dbReference>
<evidence type="ECO:0000259" key="9">
    <source>
        <dbReference type="Pfam" id="PF13231"/>
    </source>
</evidence>
<keyword evidence="2" id="KW-1003">Cell membrane</keyword>
<feature type="transmembrane region" description="Helical" evidence="8">
    <location>
        <begin position="336"/>
        <end position="354"/>
    </location>
</feature>
<feature type="transmembrane region" description="Helical" evidence="8">
    <location>
        <begin position="198"/>
        <end position="216"/>
    </location>
</feature>
<organism evidence="10 11">
    <name type="scientific">Thiohalocapsa marina</name>
    <dbReference type="NCBI Taxonomy" id="424902"/>
    <lineage>
        <taxon>Bacteria</taxon>
        <taxon>Pseudomonadati</taxon>
        <taxon>Pseudomonadota</taxon>
        <taxon>Gammaproteobacteria</taxon>
        <taxon>Chromatiales</taxon>
        <taxon>Chromatiaceae</taxon>
        <taxon>Thiohalocapsa</taxon>
    </lineage>
</organism>
<protein>
    <submittedName>
        <fullName evidence="10">Glycosyltransferase family 39 protein</fullName>
    </submittedName>
</protein>
<dbReference type="InterPro" id="IPR038731">
    <property type="entry name" value="RgtA/B/C-like"/>
</dbReference>
<proteinExistence type="predicted"/>
<sequence length="485" mass="52957">MNRTTSPTAWIIGLALGYFSLNALLLGLVSPTAEWDHAEQLILSQVWQLGYNSQPPLYTWLVQGLFWVTGPSLSALLALKAALLTLFVAGVALSARELGLTREQQWIAVLGLSLIPQMVWEDQRNYTHTVLALALAAWTLYQFLRLRRTDGWMSYALWGLLLGLGTMSKYNFGLFAVALVQGAVTVASYRRLLFTPRLLIAAAVAAVVFLPHLIWVLQNVEPASEGFHKLEMTRGIGWATLFDLAGGLLASLGVLLLVSPLLIRRLPSGSRQPDPACTLLARVALAGVLVAALMILASGARDIKEHWLQPLIFFVPLLLACHAAPGPRALRLFRGLVLVVLLGVSIALPGQALFADPERPSRLNKPYRTLAVQIQAQIGGEIDAEGVGRTPALILADSDPLAGNLRLAFPRAIVMSQRSLFPELLPARDWLIVAETPLDAGSAFRVWLGDRLGIETLTPAVARARYYHIDAGELELHWAWLGQGR</sequence>
<dbReference type="PANTHER" id="PTHR33908:SF11">
    <property type="entry name" value="MEMBRANE PROTEIN"/>
    <property type="match status" value="1"/>
</dbReference>
<evidence type="ECO:0000313" key="10">
    <source>
        <dbReference type="EMBL" id="KAA6184641.1"/>
    </source>
</evidence>
<comment type="caution">
    <text evidence="10">The sequence shown here is derived from an EMBL/GenBank/DDBJ whole genome shotgun (WGS) entry which is preliminary data.</text>
</comment>
<feature type="transmembrane region" description="Helical" evidence="8">
    <location>
        <begin position="9"/>
        <end position="29"/>
    </location>
</feature>
<dbReference type="Proteomes" id="UP000322981">
    <property type="component" value="Unassembled WGS sequence"/>
</dbReference>
<dbReference type="OrthoDB" id="9153955at2"/>
<dbReference type="GO" id="GO:0009103">
    <property type="term" value="P:lipopolysaccharide biosynthetic process"/>
    <property type="evidence" value="ECO:0007669"/>
    <property type="project" value="UniProtKB-ARBA"/>
</dbReference>
<feature type="transmembrane region" description="Helical" evidence="8">
    <location>
        <begin position="65"/>
        <end position="93"/>
    </location>
</feature>
<evidence type="ECO:0000256" key="8">
    <source>
        <dbReference type="SAM" id="Phobius"/>
    </source>
</evidence>
<feature type="transmembrane region" description="Helical" evidence="8">
    <location>
        <begin position="126"/>
        <end position="144"/>
    </location>
</feature>
<comment type="subcellular location">
    <subcellularLocation>
        <location evidence="1">Cell membrane</location>
        <topology evidence="1">Multi-pass membrane protein</topology>
    </subcellularLocation>
</comment>
<accession>A0A5M8FNC4</accession>
<feature type="transmembrane region" description="Helical" evidence="8">
    <location>
        <begin position="236"/>
        <end position="258"/>
    </location>
</feature>
<name>A0A5M8FNC4_9GAMM</name>
<evidence type="ECO:0000256" key="3">
    <source>
        <dbReference type="ARBA" id="ARBA00022676"/>
    </source>
</evidence>
<evidence type="ECO:0000256" key="2">
    <source>
        <dbReference type="ARBA" id="ARBA00022475"/>
    </source>
</evidence>